<reference evidence="1 2" key="1">
    <citation type="submission" date="2019-08" db="EMBL/GenBank/DDBJ databases">
        <title>Sphingorhabdus soil sp. nov., isolated from arctic soil.</title>
        <authorList>
            <person name="Liu Y."/>
        </authorList>
    </citation>
    <scope>NUCLEOTIDE SEQUENCE [LARGE SCALE GENOMIC DNA]</scope>
    <source>
        <strain evidence="1 2">D-2Q-5-6</strain>
    </source>
</reference>
<dbReference type="PANTHER" id="PTHR20883">
    <property type="entry name" value="PHYTANOYL-COA DIOXYGENASE DOMAIN CONTAINING 1"/>
    <property type="match status" value="1"/>
</dbReference>
<proteinExistence type="predicted"/>
<protein>
    <submittedName>
        <fullName evidence="1">Phytanoyl-CoA dioxygenase family protein</fullName>
    </submittedName>
</protein>
<dbReference type="AlphaFoldDB" id="A0A5C6UM77"/>
<accession>A0A5C6UM77</accession>
<dbReference type="EMBL" id="VOPY01000001">
    <property type="protein sequence ID" value="TXC74352.1"/>
    <property type="molecule type" value="Genomic_DNA"/>
</dbReference>
<dbReference type="SUPFAM" id="SSF51197">
    <property type="entry name" value="Clavaminate synthase-like"/>
    <property type="match status" value="1"/>
</dbReference>
<gene>
    <name evidence="1" type="ORF">FSZ31_06555</name>
</gene>
<dbReference type="GO" id="GO:0016706">
    <property type="term" value="F:2-oxoglutarate-dependent dioxygenase activity"/>
    <property type="evidence" value="ECO:0007669"/>
    <property type="project" value="UniProtKB-ARBA"/>
</dbReference>
<dbReference type="Pfam" id="PF05721">
    <property type="entry name" value="PhyH"/>
    <property type="match status" value="1"/>
</dbReference>
<comment type="caution">
    <text evidence="1">The sequence shown here is derived from an EMBL/GenBank/DDBJ whole genome shotgun (WGS) entry which is preliminary data.</text>
</comment>
<dbReference type="Proteomes" id="UP000321129">
    <property type="component" value="Unassembled WGS sequence"/>
</dbReference>
<keyword evidence="1" id="KW-0223">Dioxygenase</keyword>
<organism evidence="1 2">
    <name type="scientific">Flavisphingopyxis soli</name>
    <dbReference type="NCBI Taxonomy" id="2601267"/>
    <lineage>
        <taxon>Bacteria</taxon>
        <taxon>Pseudomonadati</taxon>
        <taxon>Pseudomonadota</taxon>
        <taxon>Alphaproteobacteria</taxon>
        <taxon>Sphingomonadales</taxon>
        <taxon>Sphingopyxidaceae</taxon>
        <taxon>Flavisphingopyxis</taxon>
    </lineage>
</organism>
<name>A0A5C6UM77_9SPHN</name>
<dbReference type="RefSeq" id="WP_147122418.1">
    <property type="nucleotide sequence ID" value="NZ_VOPY01000001.1"/>
</dbReference>
<dbReference type="Gene3D" id="2.60.120.620">
    <property type="entry name" value="q2cbj1_9rhob like domain"/>
    <property type="match status" value="1"/>
</dbReference>
<evidence type="ECO:0000313" key="1">
    <source>
        <dbReference type="EMBL" id="TXC74352.1"/>
    </source>
</evidence>
<keyword evidence="1" id="KW-0560">Oxidoreductase</keyword>
<dbReference type="GO" id="GO:0005506">
    <property type="term" value="F:iron ion binding"/>
    <property type="evidence" value="ECO:0007669"/>
    <property type="project" value="UniProtKB-ARBA"/>
</dbReference>
<dbReference type="OrthoDB" id="7359449at2"/>
<dbReference type="InterPro" id="IPR008775">
    <property type="entry name" value="Phytyl_CoA_dOase-like"/>
</dbReference>
<sequence>MPERRTSKRVTFGDPALQAAFDRDGYVVVDAVDAQAARTLRARALRAIDSATPINDAQGALYGTLFDADRREVGAAVADEALTGLLALLLNDYRYEGGYVVAKPSSSGRLDMHQHQPVTRDIYETAVHCWLTLDDSGQDRGGLRVVPGSHAITRHVQSFDSPPYFASFAEELEHGHARTLELRAGQAVIFERSLLHGSEPNRTDHPMLRILGTAIPQESSLCVLAEDQPGRFEAFEVGDAVIDADLYCIVRENRAALRSAGPIANRNLALDEGEFVALVEAGWRIGPGSDPIDRIRSPRRWWRRA</sequence>
<dbReference type="PANTHER" id="PTHR20883:SF46">
    <property type="entry name" value="PHYTANOYL-COA HYDROXYLASE"/>
    <property type="match status" value="1"/>
</dbReference>
<evidence type="ECO:0000313" key="2">
    <source>
        <dbReference type="Proteomes" id="UP000321129"/>
    </source>
</evidence>
<keyword evidence="2" id="KW-1185">Reference proteome</keyword>